<feature type="region of interest" description="Disordered" evidence="1">
    <location>
        <begin position="1"/>
        <end position="20"/>
    </location>
</feature>
<protein>
    <submittedName>
        <fullName evidence="2">Uncharacterized protein</fullName>
    </submittedName>
</protein>
<dbReference type="Proteomes" id="UP000299102">
    <property type="component" value="Unassembled WGS sequence"/>
</dbReference>
<name>A0A4C1TMG3_EUMVA</name>
<evidence type="ECO:0000256" key="1">
    <source>
        <dbReference type="SAM" id="MobiDB-lite"/>
    </source>
</evidence>
<dbReference type="AlphaFoldDB" id="A0A4C1TMG3"/>
<reference evidence="2 3" key="1">
    <citation type="journal article" date="2019" name="Commun. Biol.">
        <title>The bagworm genome reveals a unique fibroin gene that provides high tensile strength.</title>
        <authorList>
            <person name="Kono N."/>
            <person name="Nakamura H."/>
            <person name="Ohtoshi R."/>
            <person name="Tomita M."/>
            <person name="Numata K."/>
            <person name="Arakawa K."/>
        </authorList>
    </citation>
    <scope>NUCLEOTIDE SEQUENCE [LARGE SCALE GENOMIC DNA]</scope>
</reference>
<organism evidence="2 3">
    <name type="scientific">Eumeta variegata</name>
    <name type="common">Bagworm moth</name>
    <name type="synonym">Eumeta japonica</name>
    <dbReference type="NCBI Taxonomy" id="151549"/>
    <lineage>
        <taxon>Eukaryota</taxon>
        <taxon>Metazoa</taxon>
        <taxon>Ecdysozoa</taxon>
        <taxon>Arthropoda</taxon>
        <taxon>Hexapoda</taxon>
        <taxon>Insecta</taxon>
        <taxon>Pterygota</taxon>
        <taxon>Neoptera</taxon>
        <taxon>Endopterygota</taxon>
        <taxon>Lepidoptera</taxon>
        <taxon>Glossata</taxon>
        <taxon>Ditrysia</taxon>
        <taxon>Tineoidea</taxon>
        <taxon>Psychidae</taxon>
        <taxon>Oiketicinae</taxon>
        <taxon>Eumeta</taxon>
    </lineage>
</organism>
<dbReference type="EMBL" id="BGZK01000071">
    <property type="protein sequence ID" value="GBP15426.1"/>
    <property type="molecule type" value="Genomic_DNA"/>
</dbReference>
<comment type="caution">
    <text evidence="2">The sequence shown here is derived from an EMBL/GenBank/DDBJ whole genome shotgun (WGS) entry which is preliminary data.</text>
</comment>
<accession>A0A4C1TMG3</accession>
<proteinExistence type="predicted"/>
<feature type="compositionally biased region" description="Low complexity" evidence="1">
    <location>
        <begin position="11"/>
        <end position="20"/>
    </location>
</feature>
<sequence>MPVTRSHAFDSDPVPTSVSNSSPVLGFGSGLAFDSDSGLFLDFVFRQPFNSDCATSTISDSNEAGGKCINHPTAEAYLLLRKLFISERGTWTLDTSREPSAGDLCHRCDNIVLERRGKVFSEVRCE</sequence>
<evidence type="ECO:0000313" key="3">
    <source>
        <dbReference type="Proteomes" id="UP000299102"/>
    </source>
</evidence>
<gene>
    <name evidence="2" type="ORF">EVAR_80596_1</name>
</gene>
<evidence type="ECO:0000313" key="2">
    <source>
        <dbReference type="EMBL" id="GBP15426.1"/>
    </source>
</evidence>
<keyword evidence="3" id="KW-1185">Reference proteome</keyword>